<feature type="compositionally biased region" description="Basic residues" evidence="4">
    <location>
        <begin position="161"/>
        <end position="184"/>
    </location>
</feature>
<dbReference type="InterPro" id="IPR036388">
    <property type="entry name" value="WH-like_DNA-bd_sf"/>
</dbReference>
<evidence type="ECO:0000313" key="6">
    <source>
        <dbReference type="EMBL" id="MDC7682661.1"/>
    </source>
</evidence>
<evidence type="ECO:0000256" key="2">
    <source>
        <dbReference type="ARBA" id="ARBA00023125"/>
    </source>
</evidence>
<dbReference type="PROSITE" id="PS50995">
    <property type="entry name" value="HTH_MARR_2"/>
    <property type="match status" value="1"/>
</dbReference>
<keyword evidence="1" id="KW-0805">Transcription regulation</keyword>
<dbReference type="PANTHER" id="PTHR42756">
    <property type="entry name" value="TRANSCRIPTIONAL REGULATOR, MARR"/>
    <property type="match status" value="1"/>
</dbReference>
<evidence type="ECO:0000256" key="4">
    <source>
        <dbReference type="SAM" id="MobiDB-lite"/>
    </source>
</evidence>
<dbReference type="EMBL" id="JAQQKX010000003">
    <property type="protein sequence ID" value="MDC7682661.1"/>
    <property type="molecule type" value="Genomic_DNA"/>
</dbReference>
<evidence type="ECO:0000256" key="1">
    <source>
        <dbReference type="ARBA" id="ARBA00023015"/>
    </source>
</evidence>
<keyword evidence="7" id="KW-1185">Reference proteome</keyword>
<evidence type="ECO:0000256" key="3">
    <source>
        <dbReference type="ARBA" id="ARBA00023163"/>
    </source>
</evidence>
<dbReference type="RefSeq" id="WP_272747145.1">
    <property type="nucleotide sequence ID" value="NZ_JAQQKX010000003.1"/>
</dbReference>
<reference evidence="6 7" key="1">
    <citation type="submission" date="2023-01" db="EMBL/GenBank/DDBJ databases">
        <title>Novel species of the genus Asticcacaulis isolated from rivers.</title>
        <authorList>
            <person name="Lu H."/>
        </authorList>
    </citation>
    <scope>NUCLEOTIDE SEQUENCE [LARGE SCALE GENOMIC DNA]</scope>
    <source>
        <strain evidence="6 7">BYS171W</strain>
    </source>
</reference>
<gene>
    <name evidence="6" type="ORF">PQU92_05200</name>
</gene>
<feature type="domain" description="HTH marR-type" evidence="5">
    <location>
        <begin position="19"/>
        <end position="148"/>
    </location>
</feature>
<accession>A0ABT5HRG6</accession>
<dbReference type="Pfam" id="PF12802">
    <property type="entry name" value="MarR_2"/>
    <property type="match status" value="1"/>
</dbReference>
<keyword evidence="3" id="KW-0804">Transcription</keyword>
<dbReference type="Gene3D" id="1.10.10.10">
    <property type="entry name" value="Winged helix-like DNA-binding domain superfamily/Winged helix DNA-binding domain"/>
    <property type="match status" value="1"/>
</dbReference>
<feature type="region of interest" description="Disordered" evidence="4">
    <location>
        <begin position="157"/>
        <end position="213"/>
    </location>
</feature>
<dbReference type="SUPFAM" id="SSF46785">
    <property type="entry name" value="Winged helix' DNA-binding domain"/>
    <property type="match status" value="1"/>
</dbReference>
<proteinExistence type="predicted"/>
<organism evidence="6 7">
    <name type="scientific">Asticcacaulis aquaticus</name>
    <dbReference type="NCBI Taxonomy" id="2984212"/>
    <lineage>
        <taxon>Bacteria</taxon>
        <taxon>Pseudomonadati</taxon>
        <taxon>Pseudomonadota</taxon>
        <taxon>Alphaproteobacteria</taxon>
        <taxon>Caulobacterales</taxon>
        <taxon>Caulobacteraceae</taxon>
        <taxon>Asticcacaulis</taxon>
    </lineage>
</organism>
<protein>
    <submittedName>
        <fullName evidence="6">MarR family winged helix-turn-helix transcriptional regulator</fullName>
    </submittedName>
</protein>
<dbReference type="SMART" id="SM00347">
    <property type="entry name" value="HTH_MARR"/>
    <property type="match status" value="1"/>
</dbReference>
<sequence length="213" mass="23643">MKKHKRNHFQGSELLENSPSHLLHRVLQIALDIYTEETGDNALTQRQYALLLAVDSAEGLTQTDLVKATGIDRSTLADMVARLISKGWLERERSAADARANLVRLSTEGRMVLRDIQPKVEAADERILSLLSPPKRESFLKLLRKIAAVREEASDDETVVKKVKADKKGDKKKKHKKAGKKGKHAFSDGPLPFPELDNGAVEDAPAPPEIEKA</sequence>
<evidence type="ECO:0000259" key="5">
    <source>
        <dbReference type="PROSITE" id="PS50995"/>
    </source>
</evidence>
<evidence type="ECO:0000313" key="7">
    <source>
        <dbReference type="Proteomes" id="UP001214854"/>
    </source>
</evidence>
<dbReference type="PRINTS" id="PR00598">
    <property type="entry name" value="HTHMARR"/>
</dbReference>
<name>A0ABT5HRG6_9CAUL</name>
<dbReference type="InterPro" id="IPR000835">
    <property type="entry name" value="HTH_MarR-typ"/>
</dbReference>
<dbReference type="InterPro" id="IPR036390">
    <property type="entry name" value="WH_DNA-bd_sf"/>
</dbReference>
<dbReference type="PANTHER" id="PTHR42756:SF1">
    <property type="entry name" value="TRANSCRIPTIONAL REPRESSOR OF EMRAB OPERON"/>
    <property type="match status" value="1"/>
</dbReference>
<keyword evidence="2" id="KW-0238">DNA-binding</keyword>
<comment type="caution">
    <text evidence="6">The sequence shown here is derived from an EMBL/GenBank/DDBJ whole genome shotgun (WGS) entry which is preliminary data.</text>
</comment>
<dbReference type="Proteomes" id="UP001214854">
    <property type="component" value="Unassembled WGS sequence"/>
</dbReference>